<dbReference type="InterPro" id="IPR011249">
    <property type="entry name" value="Metalloenz_LuxS/M16"/>
</dbReference>
<dbReference type="InterPro" id="IPR007863">
    <property type="entry name" value="Peptidase_M16_C"/>
</dbReference>
<evidence type="ECO:0000313" key="5">
    <source>
        <dbReference type="EMBL" id="TMO70094.1"/>
    </source>
</evidence>
<sequence>MKFKLLATSLAVTLALTGCVSNSANNSTPVASEANASDKVFSQDYLIEELENGLRVMVVKTDYPDVVSLQIPVSVGSRDEVEAGKTGFAHFFEHMMFKGSEKYPQEVYTDILKNSGVDNRAYTTNDFTNYYLSFSKEHLNKVLEIEADIFQNLSYTEEQFRTEALTVKGEYLKNNANPVRKLLSAVRNEAFDKHTYKHTTMGFFEDIEAMPDQMVYGQTFFERFYKPEYVSMVIVGDVDPQETMKAVKQHWGNWKKGDFKAEVPVEPKQTEAKYVHEQFEGMPGHWLLVSYKGTSWMPEKKDRAALDLISELYFGKNSALYQELVVDKQIASQMFPYNAETKDPGLLHVFVKVEKEQDLTVVRDAINRTYASARTELVDADKLAALKSNRKYSFINGLDSSQAIASTLARYMHFERDPEVINQLYQSADSVTPEDIRTLANKYFVDSGRTTVTMSDLAKVSGFEREVSLNTLVADSKQPVERHFKLLDKTNTSPLVDVNLLFYTGAAADPVGKKGVAALTAAMLAKGGSQTKTYKEIQTALYPIAGSFNYQIDKEMISLHGRVHKDNAQQWYDLVSGQLLDPGFREDDFKRLKKELIDGIKAGLKSSNDEELGKEVLYHKLYQGHPYESYNFGDLSDLEALTLDDVKAFYHAEFTQAKLNVGITGALSDKVKTQLLDDLATLPKGDEARLMVPDAPVLTGRHATIIEKSAQSTAVSFGFPIDTIRSSKDWTALWLVRSYFGEHRSSNSFLYKRIRQTRGMNYGDYAYIEYFPRGMFQTKPDANLGRSEQIFQIWLRPLRSNNDAHFATRVAQFELDKLIEQGMTEKDFNATRNFLSNYVPQLVGSQDRQLGYALDSEYYNTESFVEYVRKQLANLTVEDVNRVISDTLQTDNMHYVFITGDGKDMAQRLASEQVSSLKYNTDKPASLINEDKQIEKYKLAIPSGNITVEDVKTVFE</sequence>
<feature type="signal peptide" evidence="2">
    <location>
        <begin position="1"/>
        <end position="23"/>
    </location>
</feature>
<feature type="domain" description="Peptidase M16 N-terminal" evidence="3">
    <location>
        <begin position="56"/>
        <end position="201"/>
    </location>
</feature>
<dbReference type="InterPro" id="IPR011765">
    <property type="entry name" value="Pept_M16_N"/>
</dbReference>
<protein>
    <submittedName>
        <fullName evidence="5">Peptidase M16</fullName>
    </submittedName>
</protein>
<name>A0A5S3VCZ6_9GAMM</name>
<evidence type="ECO:0000313" key="6">
    <source>
        <dbReference type="Proteomes" id="UP000307217"/>
    </source>
</evidence>
<dbReference type="GO" id="GO:0046872">
    <property type="term" value="F:metal ion binding"/>
    <property type="evidence" value="ECO:0007669"/>
    <property type="project" value="InterPro"/>
</dbReference>
<comment type="similarity">
    <text evidence="1">Belongs to the peptidase M16 family.</text>
</comment>
<dbReference type="SUPFAM" id="SSF63411">
    <property type="entry name" value="LuxS/MPP-like metallohydrolase"/>
    <property type="match status" value="4"/>
</dbReference>
<dbReference type="PROSITE" id="PS51257">
    <property type="entry name" value="PROKAR_LIPOPROTEIN"/>
    <property type="match status" value="1"/>
</dbReference>
<dbReference type="Pfam" id="PF05193">
    <property type="entry name" value="Peptidase_M16_C"/>
    <property type="match status" value="2"/>
</dbReference>
<dbReference type="OrthoDB" id="9811314at2"/>
<dbReference type="EMBL" id="PNBX01000007">
    <property type="protein sequence ID" value="TMO70094.1"/>
    <property type="molecule type" value="Genomic_DNA"/>
</dbReference>
<dbReference type="InterPro" id="IPR050361">
    <property type="entry name" value="MPP/UQCRC_Complex"/>
</dbReference>
<evidence type="ECO:0000256" key="2">
    <source>
        <dbReference type="SAM" id="SignalP"/>
    </source>
</evidence>
<dbReference type="Proteomes" id="UP000307217">
    <property type="component" value="Unassembled WGS sequence"/>
</dbReference>
<dbReference type="RefSeq" id="WP_138589845.1">
    <property type="nucleotide sequence ID" value="NZ_PNBX01000007.1"/>
</dbReference>
<organism evidence="5 6">
    <name type="scientific">Pseudoalteromonas aurantia</name>
    <dbReference type="NCBI Taxonomy" id="43654"/>
    <lineage>
        <taxon>Bacteria</taxon>
        <taxon>Pseudomonadati</taxon>
        <taxon>Pseudomonadota</taxon>
        <taxon>Gammaproteobacteria</taxon>
        <taxon>Alteromonadales</taxon>
        <taxon>Pseudoalteromonadaceae</taxon>
        <taxon>Pseudoalteromonas</taxon>
    </lineage>
</organism>
<keyword evidence="2" id="KW-0732">Signal</keyword>
<gene>
    <name evidence="5" type="ORF">CWC19_02610</name>
</gene>
<feature type="domain" description="Peptidase M16 C-terminal" evidence="4">
    <location>
        <begin position="641"/>
        <end position="833"/>
    </location>
</feature>
<dbReference type="PANTHER" id="PTHR11851:SF49">
    <property type="entry name" value="MITOCHONDRIAL-PROCESSING PEPTIDASE SUBUNIT ALPHA"/>
    <property type="match status" value="1"/>
</dbReference>
<dbReference type="Pfam" id="PF00675">
    <property type="entry name" value="Peptidase_M16"/>
    <property type="match status" value="2"/>
</dbReference>
<dbReference type="PANTHER" id="PTHR11851">
    <property type="entry name" value="METALLOPROTEASE"/>
    <property type="match status" value="1"/>
</dbReference>
<comment type="caution">
    <text evidence="5">The sequence shown here is derived from an EMBL/GenBank/DDBJ whole genome shotgun (WGS) entry which is preliminary data.</text>
</comment>
<dbReference type="Gene3D" id="3.30.830.10">
    <property type="entry name" value="Metalloenzyme, LuxS/M16 peptidase-like"/>
    <property type="match status" value="4"/>
</dbReference>
<reference evidence="6" key="2">
    <citation type="submission" date="2019-06" db="EMBL/GenBank/DDBJ databases">
        <title>Co-occurence of chitin degradation, pigmentation and bioactivity in marine Pseudoalteromonas.</title>
        <authorList>
            <person name="Sonnenschein E.C."/>
            <person name="Bech P.K."/>
        </authorList>
    </citation>
    <scope>NUCLEOTIDE SEQUENCE [LARGE SCALE GENOMIC DNA]</scope>
    <source>
        <strain evidence="6">S3790</strain>
    </source>
</reference>
<evidence type="ECO:0000259" key="3">
    <source>
        <dbReference type="Pfam" id="PF00675"/>
    </source>
</evidence>
<feature type="domain" description="Peptidase M16 C-terminal" evidence="4">
    <location>
        <begin position="219"/>
        <end position="388"/>
    </location>
</feature>
<evidence type="ECO:0000259" key="4">
    <source>
        <dbReference type="Pfam" id="PF05193"/>
    </source>
</evidence>
<feature type="chain" id="PRO_5024411198" evidence="2">
    <location>
        <begin position="24"/>
        <end position="956"/>
    </location>
</feature>
<dbReference type="AlphaFoldDB" id="A0A5S3VCZ6"/>
<proteinExistence type="inferred from homology"/>
<evidence type="ECO:0000256" key="1">
    <source>
        <dbReference type="ARBA" id="ARBA00007261"/>
    </source>
</evidence>
<accession>A0A5S3VCZ6</accession>
<feature type="domain" description="Peptidase M16 N-terminal" evidence="3">
    <location>
        <begin position="489"/>
        <end position="628"/>
    </location>
</feature>
<reference evidence="5 6" key="1">
    <citation type="submission" date="2018-01" db="EMBL/GenBank/DDBJ databases">
        <authorList>
            <person name="Paulsen S."/>
            <person name="Gram L.K."/>
        </authorList>
    </citation>
    <scope>NUCLEOTIDE SEQUENCE [LARGE SCALE GENOMIC DNA]</scope>
    <source>
        <strain evidence="5 6">S3790</strain>
    </source>
</reference>